<dbReference type="EMBL" id="JAEFBK010000008">
    <property type="protein sequence ID" value="KAG7576685.1"/>
    <property type="molecule type" value="Genomic_DNA"/>
</dbReference>
<sequence length="134" mass="15407">MGFYSYLKKGKRLKHNSNLYFPNKLERGLQCVLAFSSTGRFMDDLTEVDDYTTSNTSRLSANASSPSFALYKTSRISPLVLTYYRLCLGNGNYTVSLYFSDIIITDDSLFYSFGKRVFDIYVHILRNYAVNVSY</sequence>
<protein>
    <submittedName>
        <fullName evidence="2">Malectin domain</fullName>
    </submittedName>
</protein>
<dbReference type="Proteomes" id="UP000694240">
    <property type="component" value="Chromosome 8"/>
</dbReference>
<evidence type="ECO:0000313" key="3">
    <source>
        <dbReference type="Proteomes" id="UP000694240"/>
    </source>
</evidence>
<evidence type="ECO:0000259" key="1">
    <source>
        <dbReference type="Pfam" id="PF11721"/>
    </source>
</evidence>
<comment type="caution">
    <text evidence="2">The sequence shown here is derived from an EMBL/GenBank/DDBJ whole genome shotgun (WGS) entry which is preliminary data.</text>
</comment>
<organism evidence="2 3">
    <name type="scientific">Arabidopsis thaliana x Arabidopsis arenosa</name>
    <dbReference type="NCBI Taxonomy" id="1240361"/>
    <lineage>
        <taxon>Eukaryota</taxon>
        <taxon>Viridiplantae</taxon>
        <taxon>Streptophyta</taxon>
        <taxon>Embryophyta</taxon>
        <taxon>Tracheophyta</taxon>
        <taxon>Spermatophyta</taxon>
        <taxon>Magnoliopsida</taxon>
        <taxon>eudicotyledons</taxon>
        <taxon>Gunneridae</taxon>
        <taxon>Pentapetalae</taxon>
        <taxon>rosids</taxon>
        <taxon>malvids</taxon>
        <taxon>Brassicales</taxon>
        <taxon>Brassicaceae</taxon>
        <taxon>Camelineae</taxon>
        <taxon>Arabidopsis</taxon>
    </lineage>
</organism>
<dbReference type="PANTHER" id="PTHR34081">
    <property type="entry name" value="MALECTIN DOMAIN-CONTAINING PROTEIN"/>
    <property type="match status" value="1"/>
</dbReference>
<evidence type="ECO:0000313" key="2">
    <source>
        <dbReference type="EMBL" id="KAG7576685.1"/>
    </source>
</evidence>
<proteinExistence type="predicted"/>
<name>A0A8T2AUH2_9BRAS</name>
<dbReference type="PANTHER" id="PTHR34081:SF1">
    <property type="entry name" value="MALECTIN, LEUCINE-RICH REPEAT DOMAIN, L DOMAIN-LIKE PROTEIN-RELATED"/>
    <property type="match status" value="1"/>
</dbReference>
<dbReference type="Pfam" id="PF11721">
    <property type="entry name" value="Malectin"/>
    <property type="match status" value="1"/>
</dbReference>
<dbReference type="InterPro" id="IPR021720">
    <property type="entry name" value="Malectin_dom"/>
</dbReference>
<feature type="domain" description="Malectin" evidence="1">
    <location>
        <begin position="44"/>
        <end position="122"/>
    </location>
</feature>
<dbReference type="AlphaFoldDB" id="A0A8T2AUH2"/>
<reference evidence="2 3" key="1">
    <citation type="submission" date="2020-12" db="EMBL/GenBank/DDBJ databases">
        <title>Concerted genomic and epigenomic changes stabilize Arabidopsis allopolyploids.</title>
        <authorList>
            <person name="Chen Z."/>
        </authorList>
    </citation>
    <scope>NUCLEOTIDE SEQUENCE [LARGE SCALE GENOMIC DNA]</scope>
    <source>
        <strain evidence="2">Allo738</strain>
        <tissue evidence="2">Leaf</tissue>
    </source>
</reference>
<accession>A0A8T2AUH2</accession>
<keyword evidence="3" id="KW-1185">Reference proteome</keyword>
<gene>
    <name evidence="2" type="ORF">ISN45_Aa03g010350</name>
</gene>